<accession>X1EMN9</accession>
<dbReference type="AlphaFoldDB" id="X1EMN9"/>
<protein>
    <submittedName>
        <fullName evidence="1">Uncharacterized protein</fullName>
    </submittedName>
</protein>
<proteinExistence type="predicted"/>
<comment type="caution">
    <text evidence="1">The sequence shown here is derived from an EMBL/GenBank/DDBJ whole genome shotgun (WGS) entry which is preliminary data.</text>
</comment>
<reference evidence="1" key="1">
    <citation type="journal article" date="2014" name="Front. Microbiol.">
        <title>High frequency of phylogenetically diverse reductive dehalogenase-homologous genes in deep subseafloor sedimentary metagenomes.</title>
        <authorList>
            <person name="Kawai M."/>
            <person name="Futagami T."/>
            <person name="Toyoda A."/>
            <person name="Takaki Y."/>
            <person name="Nishi S."/>
            <person name="Hori S."/>
            <person name="Arai W."/>
            <person name="Tsubouchi T."/>
            <person name="Morono Y."/>
            <person name="Uchiyama I."/>
            <person name="Ito T."/>
            <person name="Fujiyama A."/>
            <person name="Inagaki F."/>
            <person name="Takami H."/>
        </authorList>
    </citation>
    <scope>NUCLEOTIDE SEQUENCE</scope>
    <source>
        <strain evidence="1">Expedition CK06-06</strain>
    </source>
</reference>
<feature type="non-terminal residue" evidence="1">
    <location>
        <position position="1"/>
    </location>
</feature>
<sequence>VSLKINDSNNVTIKSKGKYDNSIRYVQVDAKIEIFSIWDNAICGGSGAAGAIVNGNAEFRGSLHLLGEGLLATDIAIDLGGGAGVGNNYEGMDTDLSSRVPSLPTTIFNEEEVGFLNAKLRVKHGKVKLSGNAYIGEEDDSGYPYIKETLQGVYVTDGFIGGVLDNNIHSDNGMENGYDLGGVAIVFPSLYDPYEGYPTYFDYLKDEYEDNALQITGISEISADTPSFEYGVVGSNYIKWVPGTGPDPGVLTIEGIIWVDNPDGLVIGEAGETIIFDGKGTLVSATYDEEGEPATYADISIHSHLLSNGIFPTGDSLGLISDGDINIATGGGDANLNIMGAFYAENKITMAKQTELVGTFVSNYIDMGNQVPSIYQVPELINNIPPG</sequence>
<gene>
    <name evidence="1" type="ORF">S03H2_15506</name>
</gene>
<name>X1EMN9_9ZZZZ</name>
<evidence type="ECO:0000313" key="1">
    <source>
        <dbReference type="EMBL" id="GAH33847.1"/>
    </source>
</evidence>
<dbReference type="EMBL" id="BARU01007887">
    <property type="protein sequence ID" value="GAH33847.1"/>
    <property type="molecule type" value="Genomic_DNA"/>
</dbReference>
<feature type="non-terminal residue" evidence="1">
    <location>
        <position position="387"/>
    </location>
</feature>
<organism evidence="1">
    <name type="scientific">marine sediment metagenome</name>
    <dbReference type="NCBI Taxonomy" id="412755"/>
    <lineage>
        <taxon>unclassified sequences</taxon>
        <taxon>metagenomes</taxon>
        <taxon>ecological metagenomes</taxon>
    </lineage>
</organism>